<evidence type="ECO:0000256" key="5">
    <source>
        <dbReference type="ARBA" id="ARBA00023136"/>
    </source>
</evidence>
<dbReference type="GO" id="GO:0005886">
    <property type="term" value="C:plasma membrane"/>
    <property type="evidence" value="ECO:0007669"/>
    <property type="project" value="UniProtKB-SubCell"/>
</dbReference>
<keyword evidence="5 7" id="KW-0472">Membrane</keyword>
<keyword evidence="3 7" id="KW-0812">Transmembrane</keyword>
<sequence length="291" mass="33386">MDALLRWFIPWELSPTALFLLAAAAVIYVRGCRRRRTSISRQIRFWLGWVLMWQAFQTRWDYYAEHQFFVHISQQLSLHDFAPLLIMWSYPLSTLRAGIPLHWRLRWLRPLNRSVVVRGIKVVMFNPLFAAVLFGGMALLWLIPSFHPFVMLNAPTYRLMNWSMALDGLLFWWLVLDTRPSPPAHLSPGKRVLLPLLAMLPTMVWGAILALSMTDYYPIYEICGRALNLDPLTDQHLGGLILWIPGSFAMVLASMIALRHWMRLSDRGRLKKRGSGQAAGSAVAPITPPAV</sequence>
<keyword evidence="4 7" id="KW-1133">Transmembrane helix</keyword>
<evidence type="ECO:0000256" key="2">
    <source>
        <dbReference type="ARBA" id="ARBA00022475"/>
    </source>
</evidence>
<feature type="transmembrane region" description="Helical" evidence="7">
    <location>
        <begin position="159"/>
        <end position="176"/>
    </location>
</feature>
<evidence type="ECO:0000256" key="1">
    <source>
        <dbReference type="ARBA" id="ARBA00004651"/>
    </source>
</evidence>
<feature type="transmembrane region" description="Helical" evidence="7">
    <location>
        <begin position="13"/>
        <end position="31"/>
    </location>
</feature>
<name>A0A0K6I4Z4_9BURK</name>
<dbReference type="EMBL" id="CYHF01000007">
    <property type="protein sequence ID" value="CUA98195.1"/>
    <property type="molecule type" value="Genomic_DNA"/>
</dbReference>
<dbReference type="Proteomes" id="UP000183649">
    <property type="component" value="Unassembled WGS sequence"/>
</dbReference>
<dbReference type="InterPro" id="IPR019108">
    <property type="entry name" value="Caa3_assmbl_CtaG-rel"/>
</dbReference>
<dbReference type="OrthoDB" id="9808789at2"/>
<gene>
    <name evidence="8" type="ORF">Ga0061069_1071</name>
</gene>
<evidence type="ECO:0000313" key="9">
    <source>
        <dbReference type="Proteomes" id="UP000183649"/>
    </source>
</evidence>
<feature type="transmembrane region" description="Helical" evidence="7">
    <location>
        <begin position="196"/>
        <end position="220"/>
    </location>
</feature>
<dbReference type="RefSeq" id="WP_055450924.1">
    <property type="nucleotide sequence ID" value="NZ_CYHF01000007.1"/>
</dbReference>
<reference evidence="9" key="1">
    <citation type="submission" date="2015-08" db="EMBL/GenBank/DDBJ databases">
        <authorList>
            <person name="Varghese N."/>
        </authorList>
    </citation>
    <scope>NUCLEOTIDE SEQUENCE [LARGE SCALE GENOMIC DNA]</scope>
    <source>
        <strain evidence="9">DSM 18181</strain>
    </source>
</reference>
<proteinExistence type="predicted"/>
<feature type="region of interest" description="Disordered" evidence="6">
    <location>
        <begin position="272"/>
        <end position="291"/>
    </location>
</feature>
<feature type="transmembrane region" description="Helical" evidence="7">
    <location>
        <begin position="240"/>
        <end position="262"/>
    </location>
</feature>
<dbReference type="Pfam" id="PF09678">
    <property type="entry name" value="Caa3_CtaG"/>
    <property type="match status" value="1"/>
</dbReference>
<evidence type="ECO:0000256" key="7">
    <source>
        <dbReference type="SAM" id="Phobius"/>
    </source>
</evidence>
<evidence type="ECO:0000256" key="6">
    <source>
        <dbReference type="SAM" id="MobiDB-lite"/>
    </source>
</evidence>
<evidence type="ECO:0000256" key="3">
    <source>
        <dbReference type="ARBA" id="ARBA00022692"/>
    </source>
</evidence>
<organism evidence="8 9">
    <name type="scientific">Thiomonas bhubaneswarensis</name>
    <dbReference type="NCBI Taxonomy" id="339866"/>
    <lineage>
        <taxon>Bacteria</taxon>
        <taxon>Pseudomonadati</taxon>
        <taxon>Pseudomonadota</taxon>
        <taxon>Betaproteobacteria</taxon>
        <taxon>Burkholderiales</taxon>
        <taxon>Thiomonas</taxon>
    </lineage>
</organism>
<evidence type="ECO:0000313" key="8">
    <source>
        <dbReference type="EMBL" id="CUA98195.1"/>
    </source>
</evidence>
<comment type="subcellular location">
    <subcellularLocation>
        <location evidence="1">Cell membrane</location>
        <topology evidence="1">Multi-pass membrane protein</topology>
    </subcellularLocation>
</comment>
<protein>
    <submittedName>
        <fullName evidence="8">Cytochrome c oxidase assembly factor CtaG</fullName>
    </submittedName>
</protein>
<keyword evidence="2" id="KW-1003">Cell membrane</keyword>
<evidence type="ECO:0000256" key="4">
    <source>
        <dbReference type="ARBA" id="ARBA00022989"/>
    </source>
</evidence>
<keyword evidence="9" id="KW-1185">Reference proteome</keyword>
<feature type="transmembrane region" description="Helical" evidence="7">
    <location>
        <begin position="122"/>
        <end position="143"/>
    </location>
</feature>
<accession>A0A0K6I4Z4</accession>
<dbReference type="AlphaFoldDB" id="A0A0K6I4Z4"/>
<dbReference type="STRING" id="339866.GCA_001418255_02040"/>